<proteinExistence type="predicted"/>
<reference evidence="1 2" key="1">
    <citation type="submission" date="2016-10" db="EMBL/GenBank/DDBJ databases">
        <authorList>
            <person name="de Groot N.N."/>
        </authorList>
    </citation>
    <scope>NUCLEOTIDE SEQUENCE [LARGE SCALE GENOMIC DNA]</scope>
    <source>
        <strain evidence="1 2">DSM 6793</strain>
    </source>
</reference>
<gene>
    <name evidence="1" type="ORF">SAMN05421780_10617</name>
</gene>
<evidence type="ECO:0000313" key="1">
    <source>
        <dbReference type="EMBL" id="SFC48540.1"/>
    </source>
</evidence>
<protein>
    <submittedName>
        <fullName evidence="1">Uncharacterized protein</fullName>
    </submittedName>
</protein>
<evidence type="ECO:0000313" key="2">
    <source>
        <dbReference type="Proteomes" id="UP000199514"/>
    </source>
</evidence>
<keyword evidence="2" id="KW-1185">Reference proteome</keyword>
<name>A0A1I1JT55_9BACT</name>
<sequence>MPLFAHSFTKVVNPRYDTEDFTTAEARKKCTTLTVIVKKHKSQLLTLQANAK</sequence>
<dbReference type="Proteomes" id="UP000199514">
    <property type="component" value="Unassembled WGS sequence"/>
</dbReference>
<organism evidence="1 2">
    <name type="scientific">Flexibacter flexilis DSM 6793</name>
    <dbReference type="NCBI Taxonomy" id="927664"/>
    <lineage>
        <taxon>Bacteria</taxon>
        <taxon>Pseudomonadati</taxon>
        <taxon>Bacteroidota</taxon>
        <taxon>Cytophagia</taxon>
        <taxon>Cytophagales</taxon>
        <taxon>Flexibacteraceae</taxon>
        <taxon>Flexibacter</taxon>
    </lineage>
</organism>
<dbReference type="EMBL" id="FOLE01000006">
    <property type="protein sequence ID" value="SFC48540.1"/>
    <property type="molecule type" value="Genomic_DNA"/>
</dbReference>
<dbReference type="AlphaFoldDB" id="A0A1I1JT55"/>
<accession>A0A1I1JT55</accession>